<accession>A0A0N0XKP8</accession>
<evidence type="ECO:0000313" key="2">
    <source>
        <dbReference type="EMBL" id="KPC52578.1"/>
    </source>
</evidence>
<evidence type="ECO:0000313" key="3">
    <source>
        <dbReference type="Proteomes" id="UP000037939"/>
    </source>
</evidence>
<comment type="caution">
    <text evidence="2">The sequence shown here is derived from an EMBL/GenBank/DDBJ whole genome shotgun (WGS) entry which is preliminary data.</text>
</comment>
<dbReference type="RefSeq" id="WP_053938066.1">
    <property type="nucleotide sequence ID" value="NZ_LAQT01000009.1"/>
</dbReference>
<protein>
    <recommendedName>
        <fullName evidence="1">Putative adhesin Stv domain-containing protein</fullName>
    </recommendedName>
</protein>
<dbReference type="Pfam" id="PF21527">
    <property type="entry name" value="Stv"/>
    <property type="match status" value="1"/>
</dbReference>
<dbReference type="STRING" id="857265.WG78_12060"/>
<dbReference type="OrthoDB" id="1436293at2"/>
<dbReference type="EMBL" id="LAQT01000009">
    <property type="protein sequence ID" value="KPC52578.1"/>
    <property type="molecule type" value="Genomic_DNA"/>
</dbReference>
<dbReference type="AlphaFoldDB" id="A0A0N0XKP8"/>
<dbReference type="InterPro" id="IPR049002">
    <property type="entry name" value="Stv"/>
</dbReference>
<evidence type="ECO:0000259" key="1">
    <source>
        <dbReference type="Pfam" id="PF21527"/>
    </source>
</evidence>
<organism evidence="2 3">
    <name type="scientific">Amantichitinum ursilacus</name>
    <dbReference type="NCBI Taxonomy" id="857265"/>
    <lineage>
        <taxon>Bacteria</taxon>
        <taxon>Pseudomonadati</taxon>
        <taxon>Pseudomonadota</taxon>
        <taxon>Betaproteobacteria</taxon>
        <taxon>Neisseriales</taxon>
        <taxon>Chitinibacteraceae</taxon>
        <taxon>Amantichitinum</taxon>
    </lineage>
</organism>
<gene>
    <name evidence="2" type="ORF">WG78_12060</name>
</gene>
<proteinExistence type="predicted"/>
<dbReference type="Proteomes" id="UP000037939">
    <property type="component" value="Unassembled WGS sequence"/>
</dbReference>
<feature type="domain" description="Putative adhesin Stv" evidence="1">
    <location>
        <begin position="10"/>
        <end position="156"/>
    </location>
</feature>
<sequence>MAIQVSNQDIVALGHGSYEGGAKNFTLPAGVDLYILQPVGYTLTTGVAEALIGQRAIDKLYLSHWQQGTKKWGPATEWEPSPALPGGSLAPDLTLYPLGDLADWGKKTIGGRTNVVLTDQQISLSELLKTNAAIQAAIKAQVAKGGKLKLYWSACAAQISGSRAHISAD</sequence>
<reference evidence="2 3" key="1">
    <citation type="submission" date="2015-07" db="EMBL/GenBank/DDBJ databases">
        <title>Draft genome sequence of the Amantichitinum ursilacus IGB-41, a new chitin-degrading bacterium.</title>
        <authorList>
            <person name="Kirstahler P."/>
            <person name="Guenther M."/>
            <person name="Grumaz C."/>
            <person name="Rupp S."/>
            <person name="Zibek S."/>
            <person name="Sohn K."/>
        </authorList>
    </citation>
    <scope>NUCLEOTIDE SEQUENCE [LARGE SCALE GENOMIC DNA]</scope>
    <source>
        <strain evidence="2 3">IGB-41</strain>
    </source>
</reference>
<keyword evidence="3" id="KW-1185">Reference proteome</keyword>
<name>A0A0N0XKP8_9NEIS</name>